<protein>
    <recommendedName>
        <fullName evidence="2">Zinc knuckle CX2CX4HX4C domain-containing protein</fullName>
    </recommendedName>
</protein>
<evidence type="ECO:0000256" key="1">
    <source>
        <dbReference type="SAM" id="MobiDB-lite"/>
    </source>
</evidence>
<evidence type="ECO:0000313" key="4">
    <source>
        <dbReference type="Proteomes" id="UP000824890"/>
    </source>
</evidence>
<gene>
    <name evidence="3" type="ORF">HID58_013575</name>
</gene>
<evidence type="ECO:0000313" key="3">
    <source>
        <dbReference type="EMBL" id="KAH0936458.1"/>
    </source>
</evidence>
<organism evidence="3 4">
    <name type="scientific">Brassica napus</name>
    <name type="common">Rape</name>
    <dbReference type="NCBI Taxonomy" id="3708"/>
    <lineage>
        <taxon>Eukaryota</taxon>
        <taxon>Viridiplantae</taxon>
        <taxon>Streptophyta</taxon>
        <taxon>Embryophyta</taxon>
        <taxon>Tracheophyta</taxon>
        <taxon>Spermatophyta</taxon>
        <taxon>Magnoliopsida</taxon>
        <taxon>eudicotyledons</taxon>
        <taxon>Gunneridae</taxon>
        <taxon>Pentapetalae</taxon>
        <taxon>rosids</taxon>
        <taxon>malvids</taxon>
        <taxon>Brassicales</taxon>
        <taxon>Brassicaceae</taxon>
        <taxon>Brassiceae</taxon>
        <taxon>Brassica</taxon>
    </lineage>
</organism>
<feature type="region of interest" description="Disordered" evidence="1">
    <location>
        <begin position="388"/>
        <end position="500"/>
    </location>
</feature>
<sequence length="687" mass="78638">MRSEAWPRRRLSERRGRGGETHREGFSPDAMEEDASAAVGDSGELRQEEIQRWWVWIGGMTIIAVEILPSVYGTSNSTDDQINDLLYADPSFQSAGYAYPRVHGTYRLRWACGNERADPWKGFVQSSFSPWCDLKSQYFLRSQAVIFQLSVFAEFSSKTVATVGNTPYRHMGLSFRNKSAHHADIKGKGILYEDDDAPIKLVDRDDSFAIKKFGLTLIGKVLNPKKQNIEKLLQTMPSQWEDLNYVMANGPFHYNFCMIVLVRWEPIVHDDYPWIIPFWVQLIGFPLHLWTDRNLKNIGRIIGHIDTIELTEGHMLIVVDSRRPLKFSWKVEYEGDEVMIEIKYDKLFKHCTTCGMLSHEKVYCPYIETRQSSMERSDVFTRMQLPAHQSVRDSQGKDHNYHQSSLMKREMYSRNSREVETRPDLRNRLRESHNNYPRSWENDRRSGSHADRIIRRKDEYQRSDRYGGGRARPGPYDRKEGQSWQAKSKRINITNVEQNGDGVTVKNNEIVPYEHLSGAGSMAPLSLGDDLLSSKENKENSTGTRKLESAIFTPSRLGSTDNVTVRSGAVDVADGRILTFSPQAKDPIDDQIIGALSDMELVDQQGSGLMDTDVNEDDLLGVELMEMEGDDPLKADRVNADFTKVMGSIDEKRTLKHKKLGVRRGAPLGSSSRKFEILHRGIKRFQR</sequence>
<feature type="compositionally biased region" description="Basic and acidic residues" evidence="1">
    <location>
        <begin position="440"/>
        <end position="467"/>
    </location>
</feature>
<feature type="compositionally biased region" description="Basic and acidic residues" evidence="1">
    <location>
        <begin position="390"/>
        <end position="433"/>
    </location>
</feature>
<name>A0ABQ8E6G8_BRANA</name>
<feature type="region of interest" description="Disordered" evidence="1">
    <location>
        <begin position="1"/>
        <end position="43"/>
    </location>
</feature>
<dbReference type="Proteomes" id="UP000824890">
    <property type="component" value="Unassembled WGS sequence"/>
</dbReference>
<dbReference type="EMBL" id="JAGKQM010000003">
    <property type="protein sequence ID" value="KAH0936458.1"/>
    <property type="molecule type" value="Genomic_DNA"/>
</dbReference>
<accession>A0ABQ8E6G8</accession>
<evidence type="ECO:0000259" key="2">
    <source>
        <dbReference type="Pfam" id="PF14392"/>
    </source>
</evidence>
<feature type="domain" description="Zinc knuckle CX2CX4HX4C" evidence="2">
    <location>
        <begin position="319"/>
        <end position="366"/>
    </location>
</feature>
<dbReference type="PANTHER" id="PTHR31286:SF162">
    <property type="entry name" value="DUF4283 DOMAIN-CONTAINING PROTEIN-RELATED"/>
    <property type="match status" value="1"/>
</dbReference>
<dbReference type="PANTHER" id="PTHR31286">
    <property type="entry name" value="GLYCINE-RICH CELL WALL STRUCTURAL PROTEIN 1.8-LIKE"/>
    <property type="match status" value="1"/>
</dbReference>
<reference evidence="3 4" key="1">
    <citation type="submission" date="2021-05" db="EMBL/GenBank/DDBJ databases">
        <title>Genome Assembly of Synthetic Allotetraploid Brassica napus Reveals Homoeologous Exchanges between Subgenomes.</title>
        <authorList>
            <person name="Davis J.T."/>
        </authorList>
    </citation>
    <scope>NUCLEOTIDE SEQUENCE [LARGE SCALE GENOMIC DNA]</scope>
    <source>
        <strain evidence="4">cv. Da-Ae</strain>
        <tissue evidence="3">Seedling</tissue>
    </source>
</reference>
<proteinExistence type="predicted"/>
<keyword evidence="4" id="KW-1185">Reference proteome</keyword>
<dbReference type="Pfam" id="PF14392">
    <property type="entry name" value="zf-CCHC_4"/>
    <property type="match status" value="1"/>
</dbReference>
<dbReference type="InterPro" id="IPR025836">
    <property type="entry name" value="Zn_knuckle_CX2CX4HX4C"/>
</dbReference>
<feature type="compositionally biased region" description="Polar residues" evidence="1">
    <location>
        <begin position="482"/>
        <end position="498"/>
    </location>
</feature>
<dbReference type="InterPro" id="IPR040256">
    <property type="entry name" value="At4g02000-like"/>
</dbReference>
<feature type="compositionally biased region" description="Basic and acidic residues" evidence="1">
    <location>
        <begin position="13"/>
        <end position="26"/>
    </location>
</feature>
<comment type="caution">
    <text evidence="3">The sequence shown here is derived from an EMBL/GenBank/DDBJ whole genome shotgun (WGS) entry which is preliminary data.</text>
</comment>